<comment type="caution">
    <text evidence="2">The sequence shown here is derived from an EMBL/GenBank/DDBJ whole genome shotgun (WGS) entry which is preliminary data.</text>
</comment>
<feature type="compositionally biased region" description="Basic and acidic residues" evidence="1">
    <location>
        <begin position="438"/>
        <end position="452"/>
    </location>
</feature>
<keyword evidence="3" id="KW-1185">Reference proteome</keyword>
<dbReference type="EMBL" id="VIBQ01000100">
    <property type="protein sequence ID" value="KAB8760612.1"/>
    <property type="molecule type" value="Genomic_DNA"/>
</dbReference>
<feature type="region of interest" description="Disordered" evidence="1">
    <location>
        <begin position="189"/>
        <end position="213"/>
    </location>
</feature>
<feature type="compositionally biased region" description="Basic residues" evidence="1">
    <location>
        <begin position="108"/>
        <end position="139"/>
    </location>
</feature>
<organism evidence="2 3">
    <name type="scientific">Carpinus fangiana</name>
    <dbReference type="NCBI Taxonomy" id="176857"/>
    <lineage>
        <taxon>Eukaryota</taxon>
        <taxon>Viridiplantae</taxon>
        <taxon>Streptophyta</taxon>
        <taxon>Embryophyta</taxon>
        <taxon>Tracheophyta</taxon>
        <taxon>Spermatophyta</taxon>
        <taxon>Magnoliopsida</taxon>
        <taxon>eudicotyledons</taxon>
        <taxon>Gunneridae</taxon>
        <taxon>Pentapetalae</taxon>
        <taxon>rosids</taxon>
        <taxon>fabids</taxon>
        <taxon>Fagales</taxon>
        <taxon>Betulaceae</taxon>
        <taxon>Carpinus</taxon>
    </lineage>
</organism>
<dbReference type="Proteomes" id="UP000327013">
    <property type="component" value="Unassembled WGS sequence"/>
</dbReference>
<proteinExistence type="predicted"/>
<evidence type="ECO:0000256" key="1">
    <source>
        <dbReference type="SAM" id="MobiDB-lite"/>
    </source>
</evidence>
<name>A0A5N6L4H0_9ROSI</name>
<gene>
    <name evidence="2" type="ORF">FH972_026604</name>
</gene>
<protein>
    <submittedName>
        <fullName evidence="2">Uncharacterized protein</fullName>
    </submittedName>
</protein>
<reference evidence="2 3" key="1">
    <citation type="submission" date="2019-06" db="EMBL/GenBank/DDBJ databases">
        <title>A chromosomal-level reference genome of Carpinus fangiana (Coryloideae, Betulaceae).</title>
        <authorList>
            <person name="Yang X."/>
            <person name="Wang Z."/>
            <person name="Zhang L."/>
            <person name="Hao G."/>
            <person name="Liu J."/>
            <person name="Yang Y."/>
        </authorList>
    </citation>
    <scope>NUCLEOTIDE SEQUENCE [LARGE SCALE GENOMIC DNA]</scope>
    <source>
        <strain evidence="2">Cfa_2016G</strain>
        <tissue evidence="2">Leaf</tissue>
    </source>
</reference>
<sequence>MSCRTIRNLVKDDFISKICIAFILTSIPGSFRNIQQPDQAPPQLSRADSIPQILPQIFPRIFLQIFPQILPRQSRNKAHHNLFRPQPKPIPTTNSLHLATQPPLHPSRQPHTRLIHNPRKNIRNPQRARRNHAARRHKPNLAPQQPHPLLAHPRHQPRRLEHRIAHRVQHPRMHQVQRIADAAEVLRGGGAQDAHERRRAHRELEEGDGAEGGVEALCLGEGGGDEGDEGAPEEGVFAEEGLREEEERGDVDESQEEAVVVREGGAARGGGGGGVGGDGGEEGGVAGLALVGGGERGEGGGGGAGGFGEEVRLGGPQAGHEEGHDVVVLEHGEGADGGDERAAPADVHVGDAEQGHEEGEAGAELDRDGPQVDVVGGEGVFVPMPGLDDIEQHVRPVAQLGEDVRVVGAHGVRLAKGRQQHAVVGNACRQIVDAATHQQRDAQRARGQRQKEAQAAPDGRAGERVGEAGHIAGAHKAQRLIAEREAGNDEEHADSSVTIVKEPHNGQTKGRAVRVLEVAALANVAVAIAQVVRRIAHVAEEDDQGRDASQAIKVGKFLGRRATAAGRVWRGVATASAGSLCLELRPGEITGGHCHYLYLGIIAFCSFFLLIAAAGDDTSTTTKHSHEERRSQGGFSYICGGGSLLTRGGWRTRRGRGGLGGRPCRADLPLARSWPDFQNTIYCFSLETHSRRILSAIEIFTVQRHNMQTVVTREEGCIISPYLHCLALHAPLHSAGIVGCTALGALGGLCVARLALGLGLCGGGLEALLKVGDDVVNVLYADADADQVGGDAGVGLLLVGQLLVGGGPGVDGQTLGVADVGQVGDELEAVDDLRAGGLAALDAKGEHAAEAAGEVLLGQGVRGVRLEAGVRDPRDVLVLLEPLGQGDGVAGVALAAQAERLGAEQQLLGGEGVQGGAQVAQDLDAHADGKGDRAKGVPELEAVVALAGLDKLGEALAVGAPVELAAVDDDAADGGAVAANPLGGRVDDNVGAVVDGAHKVAAGAKGVVDDDGHAVLVGDGGNLLKVGHVVARVADALEVDGLGLVVDELGKVVGVVAVDKLGLDAEARQEDLELVVGAAVQVAGGDDVVAGVGEGGDGHELGRLARRGGNGGGTTLERGDALLQHVDGGVHDARGKAYGGGVDGDSTRVGGLVWLSAEEGLKVRDRVLAGHGVFEFCDDLSVGFYWMTFFLLVEVFCSKWPGKYGENTRIHKQEEAREKERGFVWFINRIAKQSRHLLLPSRPNHRRPYPAIYLAQVPCCVDDQVSCKLSLAPFTISLAGVGGGQWVKDGWRGNGGAAGARVAARDTFPPMAPCLRHSTPLFSRPAPSTKPHSAPLFQIRRHTLSLSFDEATGCPSHDTLRRRSNI</sequence>
<feature type="region of interest" description="Disordered" evidence="1">
    <location>
        <begin position="80"/>
        <end position="152"/>
    </location>
</feature>
<evidence type="ECO:0000313" key="2">
    <source>
        <dbReference type="EMBL" id="KAB8760612.1"/>
    </source>
</evidence>
<feature type="region of interest" description="Disordered" evidence="1">
    <location>
        <begin position="436"/>
        <end position="464"/>
    </location>
</feature>
<accession>A0A5N6L4H0</accession>
<evidence type="ECO:0000313" key="3">
    <source>
        <dbReference type="Proteomes" id="UP000327013"/>
    </source>
</evidence>